<evidence type="ECO:0000256" key="11">
    <source>
        <dbReference type="ARBA" id="ARBA00068817"/>
    </source>
</evidence>
<evidence type="ECO:0000313" key="15">
    <source>
        <dbReference type="EMBL" id="CDR39564.1"/>
    </source>
</evidence>
<organism evidence="15">
    <name type="scientific">Cyberlindnera fabianii</name>
    <name type="common">Yeast</name>
    <name type="synonym">Hansenula fabianii</name>
    <dbReference type="NCBI Taxonomy" id="36022"/>
    <lineage>
        <taxon>Eukaryota</taxon>
        <taxon>Fungi</taxon>
        <taxon>Dikarya</taxon>
        <taxon>Ascomycota</taxon>
        <taxon>Saccharomycotina</taxon>
        <taxon>Saccharomycetes</taxon>
        <taxon>Phaffomycetales</taxon>
        <taxon>Phaffomycetaceae</taxon>
        <taxon>Cyberlindnera</taxon>
    </lineage>
</organism>
<evidence type="ECO:0000256" key="3">
    <source>
        <dbReference type="ARBA" id="ARBA00012838"/>
    </source>
</evidence>
<sequence>MFRRTLPLLRQAAGKSFYITTPIFYPNAAPHLGHLYSMLLCDVRHRWAKLTNVPSFFTTGTDEHGLKIQTAAEKQGKDPKAFVDDLAVVFKGLASDSGISYDRFIRTTDEDHVNTVKHFWEILEKDGLIYEGEHEGWYAMSDETFYPASQIKQEADGKWVSIETGSEVKLTSEKNYFFKLGSFRDRIIDHMEKNPNWIIPHQKHQELLNELKSAPLNDLSVSRPSSRLSWGIPVPSDDSQRIYVWIDALVNYLTSAGYPNKEYMTKWPATHLIGKDIIRFHCVYWPALLMAAGVPLPEQVVVHGHWLCEGSKMSKSKGNVVDPLKTMDVYGRDSLRFFLCENSVLNGDNNFSEESLSRSRDLLVDKYSNLVMRVCGKKFNLARAQQNFETLKSIKFEDEALQTQYTTLQTEIDALYSKMDQKMTQFNTSGAISDFWRLISDANQFIQDSEPWKKPQEEKDAIIFIGAEVARIVSILIQPIIPELSSIVLDRLSVEPNRRSVEYAGYGKDLKYGEGANRSGDYPLKKIESLK</sequence>
<feature type="domain" description="Methionyl-tRNA synthetase anticodon-binding" evidence="14">
    <location>
        <begin position="404"/>
        <end position="510"/>
    </location>
</feature>
<comment type="catalytic activity">
    <reaction evidence="10">
        <text>tRNA(Met) + L-methionine + ATP = L-methionyl-tRNA(Met) + AMP + diphosphate</text>
        <dbReference type="Rhea" id="RHEA:13481"/>
        <dbReference type="Rhea" id="RHEA-COMP:9667"/>
        <dbReference type="Rhea" id="RHEA-COMP:9698"/>
        <dbReference type="ChEBI" id="CHEBI:30616"/>
        <dbReference type="ChEBI" id="CHEBI:33019"/>
        <dbReference type="ChEBI" id="CHEBI:57844"/>
        <dbReference type="ChEBI" id="CHEBI:78442"/>
        <dbReference type="ChEBI" id="CHEBI:78530"/>
        <dbReference type="ChEBI" id="CHEBI:456215"/>
        <dbReference type="EC" id="6.1.1.10"/>
    </reaction>
</comment>
<reference evidence="15" key="1">
    <citation type="journal article" date="2014" name="Genome Announc.">
        <title>Genome sequence of the yeast Cyberlindnera fabianii (Hansenula fabianii).</title>
        <authorList>
            <person name="Freel K.C."/>
            <person name="Sarilar V."/>
            <person name="Neuveglise C."/>
            <person name="Devillers H."/>
            <person name="Friedrich A."/>
            <person name="Schacherer J."/>
        </authorList>
    </citation>
    <scope>NUCLEOTIDE SEQUENCE</scope>
    <source>
        <strain evidence="15">YJS4271</strain>
    </source>
</reference>
<reference evidence="17" key="2">
    <citation type="journal article" date="2017" name="Genome Announc.">
        <title>Genome sequences of Cyberlindnera fabianii 65, Pichia kudriavzevii 129, and Saccharomyces cerevisiae 131 isolated from fermented masau fruits in Zimbabwe.</title>
        <authorList>
            <person name="van Rijswijck I.M.H."/>
            <person name="Derks M.F.L."/>
            <person name="Abee T."/>
            <person name="de Ridder D."/>
            <person name="Smid E.J."/>
        </authorList>
    </citation>
    <scope>NUCLEOTIDE SEQUENCE [LARGE SCALE GENOMIC DNA]</scope>
    <source>
        <strain evidence="17">65</strain>
    </source>
</reference>
<dbReference type="GO" id="GO:0006431">
    <property type="term" value="P:methionyl-tRNA aminoacylation"/>
    <property type="evidence" value="ECO:0007669"/>
    <property type="project" value="InterPro"/>
</dbReference>
<name>A0A061APW0_CYBFA</name>
<evidence type="ECO:0000256" key="1">
    <source>
        <dbReference type="ARBA" id="ARBA00004496"/>
    </source>
</evidence>
<dbReference type="EMBL" id="LK052888">
    <property type="protein sequence ID" value="CDR39564.1"/>
    <property type="molecule type" value="Genomic_DNA"/>
</dbReference>
<dbReference type="PANTHER" id="PTHR43326:SF1">
    <property type="entry name" value="METHIONINE--TRNA LIGASE, MITOCHONDRIAL"/>
    <property type="match status" value="1"/>
</dbReference>
<dbReference type="GO" id="GO:0004825">
    <property type="term" value="F:methionine-tRNA ligase activity"/>
    <property type="evidence" value="ECO:0007669"/>
    <property type="project" value="UniProtKB-EC"/>
</dbReference>
<dbReference type="GO" id="GO:0005739">
    <property type="term" value="C:mitochondrion"/>
    <property type="evidence" value="ECO:0007669"/>
    <property type="project" value="UniProtKB-ARBA"/>
</dbReference>
<evidence type="ECO:0000256" key="4">
    <source>
        <dbReference type="ARBA" id="ARBA00022598"/>
    </source>
</evidence>
<accession>A0A061APW0</accession>
<dbReference type="SUPFAM" id="SSF47323">
    <property type="entry name" value="Anticodon-binding domain of a subclass of class I aminoacyl-tRNA synthetases"/>
    <property type="match status" value="1"/>
</dbReference>
<comment type="similarity">
    <text evidence="2 12">Belongs to the class-I aminoacyl-tRNA synthetase family.</text>
</comment>
<dbReference type="SUPFAM" id="SSF52374">
    <property type="entry name" value="Nucleotidylyl transferase"/>
    <property type="match status" value="1"/>
</dbReference>
<dbReference type="CDD" id="cd00814">
    <property type="entry name" value="MetRS_core"/>
    <property type="match status" value="1"/>
</dbReference>
<dbReference type="InterPro" id="IPR015413">
    <property type="entry name" value="Methionyl/Leucyl_tRNA_Synth"/>
</dbReference>
<dbReference type="EC" id="6.1.1.10" evidence="3"/>
<evidence type="ECO:0000256" key="7">
    <source>
        <dbReference type="ARBA" id="ARBA00022917"/>
    </source>
</evidence>
<keyword evidence="7 12" id="KW-0648">Protein biosynthesis</keyword>
<feature type="domain" description="Methionyl/Leucyl tRNA synthetase" evidence="13">
    <location>
        <begin position="18"/>
        <end position="153"/>
    </location>
</feature>
<comment type="subcellular location">
    <subcellularLocation>
        <location evidence="1">Cytoplasm</location>
    </subcellularLocation>
</comment>
<dbReference type="GO" id="GO:0005524">
    <property type="term" value="F:ATP binding"/>
    <property type="evidence" value="ECO:0007669"/>
    <property type="project" value="UniProtKB-KW"/>
</dbReference>
<gene>
    <name evidence="16" type="ORF">BON22_5083</name>
    <name evidence="15" type="ORF">CYFA0S_03e04764g</name>
</gene>
<evidence type="ECO:0000259" key="14">
    <source>
        <dbReference type="Pfam" id="PF19303"/>
    </source>
</evidence>
<evidence type="ECO:0000256" key="5">
    <source>
        <dbReference type="ARBA" id="ARBA00022741"/>
    </source>
</evidence>
<reference evidence="16" key="3">
    <citation type="submission" date="2017-01" db="EMBL/GenBank/DDBJ databases">
        <authorList>
            <person name="Mah S.A."/>
            <person name="Swanson W.J."/>
            <person name="Moy G.W."/>
            <person name="Vacquier V.D."/>
        </authorList>
    </citation>
    <scope>NUCLEOTIDE SEQUENCE [LARGE SCALE GENOMIC DNA]</scope>
    <source>
        <strain evidence="16">65</strain>
    </source>
</reference>
<dbReference type="PROSITE" id="PS00178">
    <property type="entry name" value="AA_TRNA_LIGASE_I"/>
    <property type="match status" value="1"/>
</dbReference>
<dbReference type="EMBL" id="MPUK01000014">
    <property type="protein sequence ID" value="ONH64996.1"/>
    <property type="molecule type" value="Genomic_DNA"/>
</dbReference>
<dbReference type="Gene3D" id="3.40.50.620">
    <property type="entry name" value="HUPs"/>
    <property type="match status" value="1"/>
</dbReference>
<dbReference type="InterPro" id="IPR014729">
    <property type="entry name" value="Rossmann-like_a/b/a_fold"/>
</dbReference>
<evidence type="ECO:0000256" key="10">
    <source>
        <dbReference type="ARBA" id="ARBA00047364"/>
    </source>
</evidence>
<dbReference type="InterPro" id="IPR009080">
    <property type="entry name" value="tRNAsynth_Ia_anticodon-bd"/>
</dbReference>
<dbReference type="InterPro" id="IPR001412">
    <property type="entry name" value="aa-tRNA-synth_I_CS"/>
</dbReference>
<keyword evidence="17" id="KW-1185">Reference proteome</keyword>
<keyword evidence="5 12" id="KW-0547">Nucleotide-binding</keyword>
<dbReference type="OrthoDB" id="24670at2759"/>
<dbReference type="InterPro" id="IPR041872">
    <property type="entry name" value="Anticodon_Met"/>
</dbReference>
<dbReference type="InterPro" id="IPR014758">
    <property type="entry name" value="Met-tRNA_synth"/>
</dbReference>
<keyword evidence="6 12" id="KW-0067">ATP-binding</keyword>
<keyword evidence="8 12" id="KW-0030">Aminoacyl-tRNA synthetase</keyword>
<dbReference type="Pfam" id="PF19303">
    <property type="entry name" value="Anticodon_3"/>
    <property type="match status" value="1"/>
</dbReference>
<evidence type="ECO:0000256" key="2">
    <source>
        <dbReference type="ARBA" id="ARBA00005594"/>
    </source>
</evidence>
<dbReference type="PRINTS" id="PR01041">
    <property type="entry name" value="TRNASYNTHMET"/>
</dbReference>
<dbReference type="AlphaFoldDB" id="A0A061APW0"/>
<keyword evidence="4 12" id="KW-0436">Ligase</keyword>
<dbReference type="InterPro" id="IPR033911">
    <property type="entry name" value="MetRS_core"/>
</dbReference>
<dbReference type="VEuPathDB" id="FungiDB:BON22_5083"/>
<evidence type="ECO:0000256" key="9">
    <source>
        <dbReference type="ARBA" id="ARBA00030904"/>
    </source>
</evidence>
<feature type="domain" description="Methionyl/Leucyl tRNA synthetase" evidence="13">
    <location>
        <begin position="162"/>
        <end position="374"/>
    </location>
</feature>
<proteinExistence type="inferred from homology"/>
<evidence type="ECO:0000313" key="17">
    <source>
        <dbReference type="Proteomes" id="UP000189513"/>
    </source>
</evidence>
<evidence type="ECO:0000256" key="6">
    <source>
        <dbReference type="ARBA" id="ARBA00022840"/>
    </source>
</evidence>
<dbReference type="FunFam" id="2.170.220.10:FF:000001">
    <property type="entry name" value="methionine--tRNA ligase, mitochondrial"/>
    <property type="match status" value="1"/>
</dbReference>
<dbReference type="OMA" id="MDTQAFC"/>
<dbReference type="Gene3D" id="1.10.730.10">
    <property type="entry name" value="Isoleucyl-tRNA Synthetase, Domain 1"/>
    <property type="match status" value="1"/>
</dbReference>
<dbReference type="PANTHER" id="PTHR43326">
    <property type="entry name" value="METHIONYL-TRNA SYNTHETASE"/>
    <property type="match status" value="1"/>
</dbReference>
<dbReference type="InterPro" id="IPR023457">
    <property type="entry name" value="Met-tRNA_synth_2"/>
</dbReference>
<evidence type="ECO:0000256" key="12">
    <source>
        <dbReference type="RuleBase" id="RU363039"/>
    </source>
</evidence>
<dbReference type="NCBIfam" id="TIGR00398">
    <property type="entry name" value="metG"/>
    <property type="match status" value="1"/>
</dbReference>
<dbReference type="Proteomes" id="UP000189513">
    <property type="component" value="Unassembled WGS sequence"/>
</dbReference>
<dbReference type="Gene3D" id="2.170.220.10">
    <property type="match status" value="1"/>
</dbReference>
<dbReference type="STRING" id="36022.A0A061APW0"/>
<evidence type="ECO:0000259" key="13">
    <source>
        <dbReference type="Pfam" id="PF09334"/>
    </source>
</evidence>
<protein>
    <recommendedName>
        <fullName evidence="11">Probable methionine--tRNA ligase, mitochondrial</fullName>
        <ecNumber evidence="3">6.1.1.10</ecNumber>
    </recommendedName>
    <alternativeName>
        <fullName evidence="9">Methionyl-tRNA synthetase</fullName>
    </alternativeName>
</protein>
<evidence type="ECO:0000256" key="8">
    <source>
        <dbReference type="ARBA" id="ARBA00023146"/>
    </source>
</evidence>
<dbReference type="Pfam" id="PF09334">
    <property type="entry name" value="tRNA-synt_1g"/>
    <property type="match status" value="2"/>
</dbReference>
<evidence type="ECO:0000313" key="16">
    <source>
        <dbReference type="EMBL" id="ONH64996.1"/>
    </source>
</evidence>